<evidence type="ECO:0000259" key="5">
    <source>
        <dbReference type="PROSITE" id="PS50931"/>
    </source>
</evidence>
<dbReference type="CDD" id="cd05466">
    <property type="entry name" value="PBP2_LTTR_substrate"/>
    <property type="match status" value="1"/>
</dbReference>
<dbReference type="Pfam" id="PF00126">
    <property type="entry name" value="HTH_1"/>
    <property type="match status" value="1"/>
</dbReference>
<dbReference type="SUPFAM" id="SSF46785">
    <property type="entry name" value="Winged helix' DNA-binding domain"/>
    <property type="match status" value="1"/>
</dbReference>
<dbReference type="InterPro" id="IPR005119">
    <property type="entry name" value="LysR_subst-bd"/>
</dbReference>
<comment type="similarity">
    <text evidence="1">Belongs to the LysR transcriptional regulatory family.</text>
</comment>
<dbReference type="EMBL" id="CP068047">
    <property type="protein sequence ID" value="QQR36491.1"/>
    <property type="molecule type" value="Genomic_DNA"/>
</dbReference>
<evidence type="ECO:0000256" key="1">
    <source>
        <dbReference type="ARBA" id="ARBA00009437"/>
    </source>
</evidence>
<accession>A0ABX7C399</accession>
<evidence type="ECO:0000313" key="6">
    <source>
        <dbReference type="EMBL" id="QQR36491.1"/>
    </source>
</evidence>
<evidence type="ECO:0000256" key="4">
    <source>
        <dbReference type="ARBA" id="ARBA00023163"/>
    </source>
</evidence>
<sequence>MDKLLNQFLAVAEAGTISAAATALFVTQPTLTFNMRKLEETMGVPLLIRTPRGVELTEYGETLYQNGRLMRRLYDNTLSAIAHQRGRTEQGLRIGTGYSWWTLFVRDLVVDYSRSFPNARIHVSLGNQLRCMDQLLSGDISLFVAHEIEGLSRSTGARLIPLTRVGQGFFVREGHALLSRPRTIAEIEAYPAVTSSMPEVRHQRFFEAWSRTTASSVPFDQGKYVFASNSLAACLDYVERSDAVISHTEVMADEFIRRGLRRIEITEATPKDLIGIYVLQERATEPRVAELIDRFKAAATAVLPPLE</sequence>
<keyword evidence="2" id="KW-0805">Transcription regulation</keyword>
<dbReference type="Gene3D" id="3.40.190.290">
    <property type="match status" value="1"/>
</dbReference>
<dbReference type="InterPro" id="IPR036388">
    <property type="entry name" value="WH-like_DNA-bd_sf"/>
</dbReference>
<evidence type="ECO:0000256" key="3">
    <source>
        <dbReference type="ARBA" id="ARBA00023125"/>
    </source>
</evidence>
<dbReference type="RefSeq" id="WP_201658334.1">
    <property type="nucleotide sequence ID" value="NZ_CP068047.1"/>
</dbReference>
<keyword evidence="3" id="KW-0238">DNA-binding</keyword>
<evidence type="ECO:0000313" key="7">
    <source>
        <dbReference type="Proteomes" id="UP000595460"/>
    </source>
</evidence>
<dbReference type="PANTHER" id="PTHR30126">
    <property type="entry name" value="HTH-TYPE TRANSCRIPTIONAL REGULATOR"/>
    <property type="match status" value="1"/>
</dbReference>
<dbReference type="PROSITE" id="PS50931">
    <property type="entry name" value="HTH_LYSR"/>
    <property type="match status" value="1"/>
</dbReference>
<dbReference type="PANTHER" id="PTHR30126:SF98">
    <property type="entry name" value="HTH-TYPE TRANSCRIPTIONAL ACTIVATOR BAUR"/>
    <property type="match status" value="1"/>
</dbReference>
<keyword evidence="4" id="KW-0804">Transcription</keyword>
<dbReference type="PRINTS" id="PR00039">
    <property type="entry name" value="HTHLYSR"/>
</dbReference>
<dbReference type="Gene3D" id="1.10.10.10">
    <property type="entry name" value="Winged helix-like DNA-binding domain superfamily/Winged helix DNA-binding domain"/>
    <property type="match status" value="1"/>
</dbReference>
<protein>
    <submittedName>
        <fullName evidence="6">LysR family transcriptional regulator</fullName>
    </submittedName>
</protein>
<dbReference type="InterPro" id="IPR000847">
    <property type="entry name" value="LysR_HTH_N"/>
</dbReference>
<evidence type="ECO:0000256" key="2">
    <source>
        <dbReference type="ARBA" id="ARBA00023015"/>
    </source>
</evidence>
<dbReference type="SUPFAM" id="SSF53850">
    <property type="entry name" value="Periplasmic binding protein-like II"/>
    <property type="match status" value="1"/>
</dbReference>
<dbReference type="Pfam" id="PF03466">
    <property type="entry name" value="LysR_substrate"/>
    <property type="match status" value="1"/>
</dbReference>
<dbReference type="Proteomes" id="UP000595460">
    <property type="component" value="Chromosome"/>
</dbReference>
<name>A0ABX7C399_9HYPH</name>
<proteinExistence type="inferred from homology"/>
<feature type="domain" description="HTH lysR-type" evidence="5">
    <location>
        <begin position="1"/>
        <end position="57"/>
    </location>
</feature>
<gene>
    <name evidence="6" type="ORF">JI749_02310</name>
</gene>
<dbReference type="InterPro" id="IPR036390">
    <property type="entry name" value="WH_DNA-bd_sf"/>
</dbReference>
<keyword evidence="7" id="KW-1185">Reference proteome</keyword>
<reference evidence="6 7" key="1">
    <citation type="submission" date="2021-01" db="EMBL/GenBank/DDBJ databases">
        <title>Genome seq and assembly of Devosia sp. G19.</title>
        <authorList>
            <person name="Chhetri G."/>
        </authorList>
    </citation>
    <scope>NUCLEOTIDE SEQUENCE [LARGE SCALE GENOMIC DNA]</scope>
    <source>
        <strain evidence="6 7">G19</strain>
    </source>
</reference>
<organism evidence="6 7">
    <name type="scientific">Devosia oryziradicis</name>
    <dbReference type="NCBI Taxonomy" id="2801335"/>
    <lineage>
        <taxon>Bacteria</taxon>
        <taxon>Pseudomonadati</taxon>
        <taxon>Pseudomonadota</taxon>
        <taxon>Alphaproteobacteria</taxon>
        <taxon>Hyphomicrobiales</taxon>
        <taxon>Devosiaceae</taxon>
        <taxon>Devosia</taxon>
    </lineage>
</organism>